<dbReference type="EMBL" id="JBHFNR010000287">
    <property type="protein sequence ID" value="MFB2898373.1"/>
    <property type="molecule type" value="Genomic_DNA"/>
</dbReference>
<evidence type="ECO:0000313" key="2">
    <source>
        <dbReference type="Proteomes" id="UP001576784"/>
    </source>
</evidence>
<gene>
    <name evidence="1" type="ORF">ACE1CI_36110</name>
</gene>
<keyword evidence="2" id="KW-1185">Reference proteome</keyword>
<name>A0ABV4Y315_9CYAN</name>
<protein>
    <recommendedName>
        <fullName evidence="3">Restriction endonuclease subunit R</fullName>
    </recommendedName>
</protein>
<organism evidence="1 2">
    <name type="scientific">Floridaenema flaviceps BLCC-F50</name>
    <dbReference type="NCBI Taxonomy" id="3153642"/>
    <lineage>
        <taxon>Bacteria</taxon>
        <taxon>Bacillati</taxon>
        <taxon>Cyanobacteriota</taxon>
        <taxon>Cyanophyceae</taxon>
        <taxon>Oscillatoriophycideae</taxon>
        <taxon>Aerosakkonematales</taxon>
        <taxon>Aerosakkonemataceae</taxon>
        <taxon>Floridanema</taxon>
        <taxon>Floridanema flaviceps</taxon>
    </lineage>
</organism>
<evidence type="ECO:0008006" key="3">
    <source>
        <dbReference type="Google" id="ProtNLM"/>
    </source>
</evidence>
<dbReference type="RefSeq" id="WP_413267974.1">
    <property type="nucleotide sequence ID" value="NZ_JBHFNR010000287.1"/>
</dbReference>
<proteinExistence type="predicted"/>
<reference evidence="1 2" key="1">
    <citation type="submission" date="2024-09" db="EMBL/GenBank/DDBJ databases">
        <title>Floridaenema gen nov. (Aerosakkonemataceae, Aerosakkonematales ord. nov., Cyanobacteria) from benthic tropical and subtropical fresh waters, with the description of four new species.</title>
        <authorList>
            <person name="Moretto J.A."/>
            <person name="Berthold D.E."/>
            <person name="Lefler F.W."/>
            <person name="Huang I.-S."/>
            <person name="Laughinghouse H. IV."/>
        </authorList>
    </citation>
    <scope>NUCLEOTIDE SEQUENCE [LARGE SCALE GENOMIC DNA]</scope>
    <source>
        <strain evidence="1 2">BLCC-F50</strain>
    </source>
</reference>
<evidence type="ECO:0000313" key="1">
    <source>
        <dbReference type="EMBL" id="MFB2898373.1"/>
    </source>
</evidence>
<comment type="caution">
    <text evidence="1">The sequence shown here is derived from an EMBL/GenBank/DDBJ whole genome shotgun (WGS) entry which is preliminary data.</text>
</comment>
<accession>A0ABV4Y315</accession>
<sequence>MAYSDFTLEKVQKAFDLTISEDVDLFANVPQLEPSPLLGEFLQDNAQLALKINTEKARSEMIIAPILLDLRKQLASKISLFSGVDFNVDLAQGLNGTCDYIISNSPEQLFVKSPVIVLVEAKKENIVGGLGQCASEMLAAQIFNEREGNEVPVILGVVTSGNIWRFLQLSEKQLRVDATEYYLKDVSKVLGIFAQGVQ</sequence>
<dbReference type="Proteomes" id="UP001576784">
    <property type="component" value="Unassembled WGS sequence"/>
</dbReference>